<dbReference type="EMBL" id="PQVF01000006">
    <property type="protein sequence ID" value="POY36524.1"/>
    <property type="molecule type" value="Genomic_DNA"/>
</dbReference>
<evidence type="ECO:0000256" key="12">
    <source>
        <dbReference type="SAM" id="Coils"/>
    </source>
</evidence>
<dbReference type="Proteomes" id="UP000236893">
    <property type="component" value="Unassembled WGS sequence"/>
</dbReference>
<dbReference type="InterPro" id="IPR027417">
    <property type="entry name" value="P-loop_NTPase"/>
</dbReference>
<feature type="domain" description="ABC transporter" evidence="13">
    <location>
        <begin position="313"/>
        <end position="531"/>
    </location>
</feature>
<evidence type="ECO:0000256" key="7">
    <source>
        <dbReference type="ARBA" id="ARBA00022801"/>
    </source>
</evidence>
<keyword evidence="4" id="KW-0699">rRNA-binding</keyword>
<dbReference type="InterPro" id="IPR003439">
    <property type="entry name" value="ABC_transporter-like_ATP-bd"/>
</dbReference>
<evidence type="ECO:0000256" key="2">
    <source>
        <dbReference type="ARBA" id="ARBA00022490"/>
    </source>
</evidence>
<dbReference type="InterPro" id="IPR032781">
    <property type="entry name" value="ABC_tran_Xtn"/>
</dbReference>
<keyword evidence="15" id="KW-1185">Reference proteome</keyword>
<evidence type="ECO:0000256" key="1">
    <source>
        <dbReference type="ARBA" id="ARBA00005868"/>
    </source>
</evidence>
<keyword evidence="6" id="KW-0547">Nucleotide-binding</keyword>
<dbReference type="Gene3D" id="3.40.50.300">
    <property type="entry name" value="P-loop containing nucleotide triphosphate hydrolases"/>
    <property type="match status" value="2"/>
</dbReference>
<dbReference type="InterPro" id="IPR051309">
    <property type="entry name" value="ABCF_ATPase"/>
</dbReference>
<keyword evidence="9" id="KW-0810">Translation regulation</keyword>
<evidence type="ECO:0000259" key="13">
    <source>
        <dbReference type="PROSITE" id="PS50893"/>
    </source>
</evidence>
<dbReference type="InterPro" id="IPR017871">
    <property type="entry name" value="ABC_transporter-like_CS"/>
</dbReference>
<feature type="domain" description="ABC transporter" evidence="13">
    <location>
        <begin position="4"/>
        <end position="248"/>
    </location>
</feature>
<dbReference type="Pfam" id="PF16326">
    <property type="entry name" value="ABC_tran_CTD"/>
    <property type="match status" value="1"/>
</dbReference>
<dbReference type="OrthoDB" id="9804035at2"/>
<evidence type="ECO:0000256" key="8">
    <source>
        <dbReference type="ARBA" id="ARBA00022840"/>
    </source>
</evidence>
<dbReference type="InterPro" id="IPR003593">
    <property type="entry name" value="AAA+_ATPase"/>
</dbReference>
<dbReference type="GO" id="GO:0006412">
    <property type="term" value="P:translation"/>
    <property type="evidence" value="ECO:0007669"/>
    <property type="project" value="UniProtKB-KW"/>
</dbReference>
<keyword evidence="8" id="KW-0067">ATP-binding</keyword>
<protein>
    <submittedName>
        <fullName evidence="14">ABC transporter</fullName>
    </submittedName>
</protein>
<dbReference type="GO" id="GO:0000049">
    <property type="term" value="F:tRNA binding"/>
    <property type="evidence" value="ECO:0007669"/>
    <property type="project" value="UniProtKB-KW"/>
</dbReference>
<reference evidence="14 15" key="1">
    <citation type="submission" date="2018-01" db="EMBL/GenBank/DDBJ databases">
        <authorList>
            <person name="Gaut B.S."/>
            <person name="Morton B.R."/>
            <person name="Clegg M.T."/>
            <person name="Duvall M.R."/>
        </authorList>
    </citation>
    <scope>NUCLEOTIDE SEQUENCE [LARGE SCALE GENOMIC DNA]</scope>
    <source>
        <strain evidence="14 15">HR-AV</strain>
    </source>
</reference>
<dbReference type="CDD" id="cd03221">
    <property type="entry name" value="ABCF_EF-3"/>
    <property type="match status" value="2"/>
</dbReference>
<keyword evidence="2" id="KW-0963">Cytoplasm</keyword>
<feature type="coiled-coil region" evidence="12">
    <location>
        <begin position="526"/>
        <end position="624"/>
    </location>
</feature>
<organism evidence="14 15">
    <name type="scientific">Solitalea longa</name>
    <dbReference type="NCBI Taxonomy" id="2079460"/>
    <lineage>
        <taxon>Bacteria</taxon>
        <taxon>Pseudomonadati</taxon>
        <taxon>Bacteroidota</taxon>
        <taxon>Sphingobacteriia</taxon>
        <taxon>Sphingobacteriales</taxon>
        <taxon>Sphingobacteriaceae</taxon>
        <taxon>Solitalea</taxon>
    </lineage>
</organism>
<keyword evidence="5" id="KW-0677">Repeat</keyword>
<dbReference type="SUPFAM" id="SSF52540">
    <property type="entry name" value="P-loop containing nucleoside triphosphate hydrolases"/>
    <property type="match status" value="2"/>
</dbReference>
<dbReference type="InterPro" id="IPR037118">
    <property type="entry name" value="Val-tRNA_synth_C_sf"/>
</dbReference>
<dbReference type="InterPro" id="IPR032524">
    <property type="entry name" value="ABC_tran_C"/>
</dbReference>
<dbReference type="FunFam" id="3.40.50.300:FF:000011">
    <property type="entry name" value="Putative ABC transporter ATP-binding component"/>
    <property type="match status" value="1"/>
</dbReference>
<keyword evidence="7" id="KW-0378">Hydrolase</keyword>
<evidence type="ECO:0000256" key="3">
    <source>
        <dbReference type="ARBA" id="ARBA00022555"/>
    </source>
</evidence>
<evidence type="ECO:0000256" key="4">
    <source>
        <dbReference type="ARBA" id="ARBA00022730"/>
    </source>
</evidence>
<proteinExistence type="inferred from homology"/>
<dbReference type="GO" id="GO:0016887">
    <property type="term" value="F:ATP hydrolysis activity"/>
    <property type="evidence" value="ECO:0007669"/>
    <property type="project" value="InterPro"/>
</dbReference>
<dbReference type="SMART" id="SM00382">
    <property type="entry name" value="AAA"/>
    <property type="match status" value="2"/>
</dbReference>
<accession>A0A2S5A1X2</accession>
<keyword evidence="10" id="KW-0694">RNA-binding</keyword>
<keyword evidence="12" id="KW-0175">Coiled coil</keyword>
<name>A0A2S5A1X2_9SPHI</name>
<evidence type="ECO:0000256" key="9">
    <source>
        <dbReference type="ARBA" id="ARBA00022845"/>
    </source>
</evidence>
<feature type="coiled-coil region" evidence="12">
    <location>
        <begin position="284"/>
        <end position="311"/>
    </location>
</feature>
<dbReference type="PANTHER" id="PTHR42855:SF1">
    <property type="entry name" value="ABC TRANSPORTER DOMAIN-CONTAINING PROTEIN"/>
    <property type="match status" value="1"/>
</dbReference>
<evidence type="ECO:0000313" key="14">
    <source>
        <dbReference type="EMBL" id="POY36524.1"/>
    </source>
</evidence>
<evidence type="ECO:0000313" key="15">
    <source>
        <dbReference type="Proteomes" id="UP000236893"/>
    </source>
</evidence>
<comment type="caution">
    <text evidence="14">The sequence shown here is derived from an EMBL/GenBank/DDBJ whole genome shotgun (WGS) entry which is preliminary data.</text>
</comment>
<dbReference type="Gene3D" id="1.10.287.380">
    <property type="entry name" value="Valyl-tRNA synthetase, C-terminal domain"/>
    <property type="match status" value="1"/>
</dbReference>
<dbReference type="GO" id="GO:0019843">
    <property type="term" value="F:rRNA binding"/>
    <property type="evidence" value="ECO:0007669"/>
    <property type="project" value="UniProtKB-KW"/>
</dbReference>
<dbReference type="GO" id="GO:0003677">
    <property type="term" value="F:DNA binding"/>
    <property type="evidence" value="ECO:0007669"/>
    <property type="project" value="InterPro"/>
</dbReference>
<dbReference type="GO" id="GO:0005524">
    <property type="term" value="F:ATP binding"/>
    <property type="evidence" value="ECO:0007669"/>
    <property type="project" value="UniProtKB-KW"/>
</dbReference>
<dbReference type="GO" id="GO:0006417">
    <property type="term" value="P:regulation of translation"/>
    <property type="evidence" value="ECO:0007669"/>
    <property type="project" value="UniProtKB-KW"/>
</dbReference>
<sequence>MNLLSAENISKSLGLRVLFNNLTFGINQGQKVALIAKNGTGKTSLLKILAGKDSCDTGTVSVRKDIKIAFLDQEPDLPLDRSIFDAVYDAENPLLKTIMAYELALENHDNMKALQKAIDQMESMQAWDYEQRIKQILGELKIFDLHQQIGSLSGGQKKRVAMAMALVQNPDLLILDEPTNHLDFDMVEWLEEYLETEKVSLLMVTHDRYFLDRVCNQILELENGQLYSYSGNYSYFLEKKAERESTQAATIDKAKNLYNTELEWMRRMPKARGTKSKARIDSFYETEKVAKQRLENKKVQLDIQMNRLGGKILELHHLKKSFGDRKMVDNFSYVFKRNDRIGIVGVNGAGKSTFLKLLTDELQPDGGKIVTGETVVFGYYNQDGMKLPEDKRVIEVVKDIAEFIPMAKGKSLTAAQLLERFLFSGDQQYTYVSKLSGGERRRLYLCTLLMKNPNFLILDEPTNDLDIMTLQVLEDFLEDFPGCLLIVSHDRYFMDRLTTHLFIFEGDGIITDFNGDYGDYRDYMLVKKSEKKLDAENLKLEAKSQKFETETVATTPQAAEKTRKMTFKEKHEFEQIEKDMAVLEDRKAEITAIFESPNAGPEELQKLSAEMETIMKQLEEKELRWLELSELQS</sequence>
<dbReference type="PROSITE" id="PS50893">
    <property type="entry name" value="ABC_TRANSPORTER_2"/>
    <property type="match status" value="2"/>
</dbReference>
<keyword evidence="11" id="KW-0648">Protein biosynthesis</keyword>
<dbReference type="FunFam" id="3.40.50.300:FF:000183">
    <property type="entry name" value="ABC transporter ATP-binding protein yjjK"/>
    <property type="match status" value="1"/>
</dbReference>
<evidence type="ECO:0000256" key="6">
    <source>
        <dbReference type="ARBA" id="ARBA00022741"/>
    </source>
</evidence>
<keyword evidence="3" id="KW-0820">tRNA-binding</keyword>
<dbReference type="PROSITE" id="PS00211">
    <property type="entry name" value="ABC_TRANSPORTER_1"/>
    <property type="match status" value="1"/>
</dbReference>
<evidence type="ECO:0000256" key="11">
    <source>
        <dbReference type="ARBA" id="ARBA00022917"/>
    </source>
</evidence>
<evidence type="ECO:0000256" key="10">
    <source>
        <dbReference type="ARBA" id="ARBA00022884"/>
    </source>
</evidence>
<dbReference type="Pfam" id="PF12848">
    <property type="entry name" value="ABC_tran_Xtn"/>
    <property type="match status" value="1"/>
</dbReference>
<dbReference type="Pfam" id="PF00005">
    <property type="entry name" value="ABC_tran"/>
    <property type="match status" value="2"/>
</dbReference>
<evidence type="ECO:0000256" key="5">
    <source>
        <dbReference type="ARBA" id="ARBA00022737"/>
    </source>
</evidence>
<dbReference type="PANTHER" id="PTHR42855">
    <property type="entry name" value="ABC TRANSPORTER ATP-BINDING SUBUNIT"/>
    <property type="match status" value="1"/>
</dbReference>
<gene>
    <name evidence="14" type="ORF">C3K47_09095</name>
</gene>
<dbReference type="AlphaFoldDB" id="A0A2S5A1X2"/>
<comment type="similarity">
    <text evidence="1">Belongs to the ABC transporter superfamily. ABCF family. Translational throttle EttA subfamily.</text>
</comment>
<dbReference type="RefSeq" id="WP_103788827.1">
    <property type="nucleotide sequence ID" value="NZ_PQVF01000006.1"/>
</dbReference>